<sequence length="354" mass="40358" precursor="true">MLSVCRSSLIMQAKTALLAILCCSSSVAFAADPSEAKTEKEMKPYTQKITNTDVSFDMVPIPGGEYVMGSPADEKNREEDEGPQVKVKIEPFWMGKHEVTWNEYDIWSFNLDIQRRKLMRLKSDDKEKAADAVTRPTKPYTDMTFDMGHDGYPAICMTQLAAKTYCKWLSEKTGHYYRLPTEAEWEYACRAGTTTAYSFGDNPAKMDDYAWHYANCNDTYQKVGQKKPNPFGLYDMHGNVSEWVLDQYIPDAYKKWSGKGTVEFPVSPTTPEKLYPRVVRGGSWDDDPEALRSANRIASSADWKIQDPQIPQSIWYHTDAIFVGFRVVRPLKVPTAEERKKYNLDPVIPADEGR</sequence>
<feature type="signal peptide" evidence="1">
    <location>
        <begin position="1"/>
        <end position="30"/>
    </location>
</feature>
<dbReference type="EC" id="2.7.11.1" evidence="3"/>
<dbReference type="InterPro" id="IPR051043">
    <property type="entry name" value="Sulfatase_Mod_Factor_Kinase"/>
</dbReference>
<dbReference type="GO" id="GO:0004674">
    <property type="term" value="F:protein serine/threonine kinase activity"/>
    <property type="evidence" value="ECO:0007669"/>
    <property type="project" value="UniProtKB-EC"/>
</dbReference>
<name>A0A517PSK4_9PLAN</name>
<evidence type="ECO:0000313" key="4">
    <source>
        <dbReference type="Proteomes" id="UP000320421"/>
    </source>
</evidence>
<reference evidence="3 4" key="1">
    <citation type="submission" date="2019-02" db="EMBL/GenBank/DDBJ databases">
        <title>Deep-cultivation of Planctomycetes and their phenomic and genomic characterization uncovers novel biology.</title>
        <authorList>
            <person name="Wiegand S."/>
            <person name="Jogler M."/>
            <person name="Boedeker C."/>
            <person name="Pinto D."/>
            <person name="Vollmers J."/>
            <person name="Rivas-Marin E."/>
            <person name="Kohn T."/>
            <person name="Peeters S.H."/>
            <person name="Heuer A."/>
            <person name="Rast P."/>
            <person name="Oberbeckmann S."/>
            <person name="Bunk B."/>
            <person name="Jeske O."/>
            <person name="Meyerdierks A."/>
            <person name="Storesund J.E."/>
            <person name="Kallscheuer N."/>
            <person name="Luecker S."/>
            <person name="Lage O.M."/>
            <person name="Pohl T."/>
            <person name="Merkel B.J."/>
            <person name="Hornburger P."/>
            <person name="Mueller R.-W."/>
            <person name="Bruemmer F."/>
            <person name="Labrenz M."/>
            <person name="Spormann A.M."/>
            <person name="Op den Camp H."/>
            <person name="Overmann J."/>
            <person name="Amann R."/>
            <person name="Jetten M.S.M."/>
            <person name="Mascher T."/>
            <person name="Medema M.H."/>
            <person name="Devos D.P."/>
            <person name="Kaster A.-K."/>
            <person name="Ovreas L."/>
            <person name="Rohde M."/>
            <person name="Galperin M.Y."/>
            <person name="Jogler C."/>
        </authorList>
    </citation>
    <scope>NUCLEOTIDE SEQUENCE [LARGE SCALE GENOMIC DNA]</scope>
    <source>
        <strain evidence="3 4">HG66A1</strain>
    </source>
</reference>
<gene>
    <name evidence="3" type="primary">pkn1_4</name>
    <name evidence="3" type="ORF">HG66A1_41670</name>
</gene>
<proteinExistence type="predicted"/>
<keyword evidence="1" id="KW-0732">Signal</keyword>
<dbReference type="PANTHER" id="PTHR23150">
    <property type="entry name" value="SULFATASE MODIFYING FACTOR 1, 2"/>
    <property type="match status" value="1"/>
</dbReference>
<evidence type="ECO:0000259" key="2">
    <source>
        <dbReference type="Pfam" id="PF03781"/>
    </source>
</evidence>
<accession>A0A517PSK4</accession>
<dbReference type="SUPFAM" id="SSF56436">
    <property type="entry name" value="C-type lectin-like"/>
    <property type="match status" value="1"/>
</dbReference>
<dbReference type="InterPro" id="IPR042095">
    <property type="entry name" value="SUMF_sf"/>
</dbReference>
<keyword evidence="3" id="KW-0418">Kinase</keyword>
<organism evidence="3 4">
    <name type="scientific">Gimesia chilikensis</name>
    <dbReference type="NCBI Taxonomy" id="2605989"/>
    <lineage>
        <taxon>Bacteria</taxon>
        <taxon>Pseudomonadati</taxon>
        <taxon>Planctomycetota</taxon>
        <taxon>Planctomycetia</taxon>
        <taxon>Planctomycetales</taxon>
        <taxon>Planctomycetaceae</taxon>
        <taxon>Gimesia</taxon>
    </lineage>
</organism>
<dbReference type="GO" id="GO:0120147">
    <property type="term" value="F:formylglycine-generating oxidase activity"/>
    <property type="evidence" value="ECO:0007669"/>
    <property type="project" value="TreeGrafter"/>
</dbReference>
<keyword evidence="4" id="KW-1185">Reference proteome</keyword>
<dbReference type="EMBL" id="CP036266">
    <property type="protein sequence ID" value="QDT22360.1"/>
    <property type="molecule type" value="Genomic_DNA"/>
</dbReference>
<feature type="domain" description="Sulfatase-modifying factor enzyme-like" evidence="2">
    <location>
        <begin position="57"/>
        <end position="304"/>
    </location>
</feature>
<dbReference type="InterPro" id="IPR005532">
    <property type="entry name" value="SUMF_dom"/>
</dbReference>
<dbReference type="Pfam" id="PF03781">
    <property type="entry name" value="FGE-sulfatase"/>
    <property type="match status" value="1"/>
</dbReference>
<feature type="chain" id="PRO_5022226236" evidence="1">
    <location>
        <begin position="31"/>
        <end position="354"/>
    </location>
</feature>
<dbReference type="AlphaFoldDB" id="A0A517PSK4"/>
<keyword evidence="3" id="KW-0808">Transferase</keyword>
<dbReference type="InterPro" id="IPR016187">
    <property type="entry name" value="CTDL_fold"/>
</dbReference>
<dbReference type="Gene3D" id="3.90.1580.10">
    <property type="entry name" value="paralog of FGE (formylglycine-generating enzyme)"/>
    <property type="match status" value="1"/>
</dbReference>
<dbReference type="PANTHER" id="PTHR23150:SF19">
    <property type="entry name" value="FORMYLGLYCINE-GENERATING ENZYME"/>
    <property type="match status" value="1"/>
</dbReference>
<evidence type="ECO:0000256" key="1">
    <source>
        <dbReference type="SAM" id="SignalP"/>
    </source>
</evidence>
<protein>
    <submittedName>
        <fullName evidence="3">Serine/threonine-protein kinase pkn1</fullName>
        <ecNumber evidence="3">2.7.11.1</ecNumber>
    </submittedName>
</protein>
<dbReference type="Proteomes" id="UP000320421">
    <property type="component" value="Chromosome"/>
</dbReference>
<evidence type="ECO:0000313" key="3">
    <source>
        <dbReference type="EMBL" id="QDT22360.1"/>
    </source>
</evidence>